<keyword evidence="1" id="KW-0001">2Fe-2S</keyword>
<keyword evidence="3" id="KW-0560">Oxidoreductase</keyword>
<dbReference type="InterPro" id="IPR012675">
    <property type="entry name" value="Beta-grasp_dom_sf"/>
</dbReference>
<keyword evidence="5" id="KW-0411">Iron-sulfur</keyword>
<dbReference type="SUPFAM" id="SSF47741">
    <property type="entry name" value="CO dehydrogenase ISP C-domain like"/>
    <property type="match status" value="1"/>
</dbReference>
<dbReference type="PANTHER" id="PTHR44379:SF2">
    <property type="entry name" value="BLR6218 PROTEIN"/>
    <property type="match status" value="1"/>
</dbReference>
<dbReference type="EMBL" id="JAROCY010000016">
    <property type="protein sequence ID" value="MDF8334727.1"/>
    <property type="molecule type" value="Genomic_DNA"/>
</dbReference>
<evidence type="ECO:0000256" key="3">
    <source>
        <dbReference type="ARBA" id="ARBA00023002"/>
    </source>
</evidence>
<dbReference type="Pfam" id="PF01799">
    <property type="entry name" value="Fer2_2"/>
    <property type="match status" value="1"/>
</dbReference>
<gene>
    <name evidence="7" type="ORF">POM99_16075</name>
</gene>
<keyword evidence="2" id="KW-0479">Metal-binding</keyword>
<dbReference type="PANTHER" id="PTHR44379">
    <property type="entry name" value="OXIDOREDUCTASE WITH IRON-SULFUR SUBUNIT"/>
    <property type="match status" value="1"/>
</dbReference>
<keyword evidence="8" id="KW-1185">Reference proteome</keyword>
<dbReference type="Gene3D" id="1.10.150.120">
    <property type="entry name" value="[2Fe-2S]-binding domain"/>
    <property type="match status" value="1"/>
</dbReference>
<evidence type="ECO:0000256" key="2">
    <source>
        <dbReference type="ARBA" id="ARBA00022723"/>
    </source>
</evidence>
<dbReference type="RefSeq" id="WP_277279503.1">
    <property type="nucleotide sequence ID" value="NZ_JAROCY010000016.1"/>
</dbReference>
<dbReference type="InterPro" id="IPR036884">
    <property type="entry name" value="2Fe-2S-bd_dom_sf"/>
</dbReference>
<dbReference type="InterPro" id="IPR036010">
    <property type="entry name" value="2Fe-2S_ferredoxin-like_sf"/>
</dbReference>
<dbReference type="CDD" id="cd00207">
    <property type="entry name" value="fer2"/>
    <property type="match status" value="1"/>
</dbReference>
<proteinExistence type="predicted"/>
<dbReference type="Pfam" id="PF00111">
    <property type="entry name" value="Fer2"/>
    <property type="match status" value="1"/>
</dbReference>
<reference evidence="7 8" key="1">
    <citation type="submission" date="2023-03" db="EMBL/GenBank/DDBJ databases">
        <title>Novosphingobium cyanobacteriorum sp. nov., isolated from a eutrophic reservoir during the Microcystis bloom period.</title>
        <authorList>
            <person name="Kang M."/>
            <person name="Le V."/>
            <person name="Ko S.-R."/>
            <person name="Lee S.-A."/>
            <person name="Ahn C.-Y."/>
        </authorList>
    </citation>
    <scope>NUCLEOTIDE SEQUENCE [LARGE SCALE GENOMIC DNA]</scope>
    <source>
        <strain evidence="7 8">HBC54</strain>
    </source>
</reference>
<evidence type="ECO:0000313" key="7">
    <source>
        <dbReference type="EMBL" id="MDF8334727.1"/>
    </source>
</evidence>
<dbReference type="Gene3D" id="3.10.20.30">
    <property type="match status" value="1"/>
</dbReference>
<sequence>MAITITINGKPRAFDVPAEMPLLWLLRDVAQMTGTKFGCAAGLCGACSVLVDGERAFSCQTPAGDAAGKSVTTIEGLAEQPLGKALTTAWDETDVVQCGYCQPGQIVAAAALLKANPRPDDAAIDAGMSGNICRCGTYPRIRAAIKRAAAINAGGKA</sequence>
<evidence type="ECO:0000256" key="4">
    <source>
        <dbReference type="ARBA" id="ARBA00023004"/>
    </source>
</evidence>
<evidence type="ECO:0000259" key="6">
    <source>
        <dbReference type="PROSITE" id="PS51085"/>
    </source>
</evidence>
<name>A0ABT6CQN0_9SPHN</name>
<dbReference type="Proteomes" id="UP001222770">
    <property type="component" value="Unassembled WGS sequence"/>
</dbReference>
<evidence type="ECO:0000256" key="5">
    <source>
        <dbReference type="ARBA" id="ARBA00023014"/>
    </source>
</evidence>
<dbReference type="InterPro" id="IPR001041">
    <property type="entry name" value="2Fe-2S_ferredoxin-type"/>
</dbReference>
<keyword evidence="4" id="KW-0408">Iron</keyword>
<evidence type="ECO:0000256" key="1">
    <source>
        <dbReference type="ARBA" id="ARBA00022714"/>
    </source>
</evidence>
<dbReference type="InterPro" id="IPR051452">
    <property type="entry name" value="Diverse_Oxidoreductases"/>
</dbReference>
<organism evidence="7 8">
    <name type="scientific">Novosphingobium cyanobacteriorum</name>
    <dbReference type="NCBI Taxonomy" id="3024215"/>
    <lineage>
        <taxon>Bacteria</taxon>
        <taxon>Pseudomonadati</taxon>
        <taxon>Pseudomonadota</taxon>
        <taxon>Alphaproteobacteria</taxon>
        <taxon>Sphingomonadales</taxon>
        <taxon>Sphingomonadaceae</taxon>
        <taxon>Novosphingobium</taxon>
    </lineage>
</organism>
<dbReference type="PROSITE" id="PS51085">
    <property type="entry name" value="2FE2S_FER_2"/>
    <property type="match status" value="1"/>
</dbReference>
<dbReference type="InterPro" id="IPR002888">
    <property type="entry name" value="2Fe-2S-bd"/>
</dbReference>
<dbReference type="SUPFAM" id="SSF54292">
    <property type="entry name" value="2Fe-2S ferredoxin-like"/>
    <property type="match status" value="1"/>
</dbReference>
<evidence type="ECO:0000313" key="8">
    <source>
        <dbReference type="Proteomes" id="UP001222770"/>
    </source>
</evidence>
<accession>A0ABT6CQN0</accession>
<dbReference type="InterPro" id="IPR006058">
    <property type="entry name" value="2Fe2S_fd_BS"/>
</dbReference>
<feature type="domain" description="2Fe-2S ferredoxin-type" evidence="6">
    <location>
        <begin position="1"/>
        <end position="77"/>
    </location>
</feature>
<dbReference type="PROSITE" id="PS00197">
    <property type="entry name" value="2FE2S_FER_1"/>
    <property type="match status" value="1"/>
</dbReference>
<comment type="caution">
    <text evidence="7">The sequence shown here is derived from an EMBL/GenBank/DDBJ whole genome shotgun (WGS) entry which is preliminary data.</text>
</comment>
<protein>
    <submittedName>
        <fullName evidence="7">(2Fe-2S)-binding protein</fullName>
    </submittedName>
</protein>